<geneLocation type="plasmid" evidence="1 2">
    <name>Cy782201</name>
</geneLocation>
<dbReference type="OrthoDB" id="456093at2"/>
<accession>E0UKK8</accession>
<sequence>MAWEPYNIDRKAHDLVLNYRDKGNVIKESHKMRVTVAYGLERFWGEQFRLRKIDENKAAYWQATWQTLAEIMQQAGVNLPNDKLSPEDTTAIKTMTEKLWNFNPQQRKVVLAILTNLCDSLVWWTQRYK</sequence>
<keyword evidence="2" id="KW-1185">Reference proteome</keyword>
<dbReference type="HOGENOM" id="CLU_1821811_0_0_3"/>
<gene>
    <name evidence="1" type="ordered locus">Cyan7822_5622</name>
</gene>
<dbReference type="KEGG" id="cyj:Cyan7822_5622"/>
<dbReference type="EMBL" id="CP002199">
    <property type="protein sequence ID" value="ADN17488.1"/>
    <property type="molecule type" value="Genomic_DNA"/>
</dbReference>
<dbReference type="AlphaFoldDB" id="E0UKK8"/>
<keyword evidence="1" id="KW-0614">Plasmid</keyword>
<evidence type="ECO:0000313" key="2">
    <source>
        <dbReference type="Proteomes" id="UP000008206"/>
    </source>
</evidence>
<dbReference type="RefSeq" id="WP_013334238.1">
    <property type="nucleotide sequence ID" value="NC_014533.1"/>
</dbReference>
<proteinExistence type="predicted"/>
<dbReference type="Proteomes" id="UP000008206">
    <property type="component" value="Plasmid Cy782201"/>
</dbReference>
<protein>
    <submittedName>
        <fullName evidence="1">Uncharacterized protein</fullName>
    </submittedName>
</protein>
<name>E0UKK8_GLOV7</name>
<organism evidence="1 2">
    <name type="scientific">Gloeothece verrucosa (strain PCC 7822)</name>
    <name type="common">Cyanothece sp. (strain PCC 7822)</name>
    <dbReference type="NCBI Taxonomy" id="497965"/>
    <lineage>
        <taxon>Bacteria</taxon>
        <taxon>Bacillati</taxon>
        <taxon>Cyanobacteriota</taxon>
        <taxon>Cyanophyceae</taxon>
        <taxon>Oscillatoriophycideae</taxon>
        <taxon>Chroococcales</taxon>
        <taxon>Aphanothecaceae</taxon>
        <taxon>Gloeothece</taxon>
        <taxon>Gloeothece verrucosa</taxon>
    </lineage>
</organism>
<evidence type="ECO:0000313" key="1">
    <source>
        <dbReference type="EMBL" id="ADN17488.1"/>
    </source>
</evidence>
<reference evidence="2" key="1">
    <citation type="journal article" date="2011" name="MBio">
        <title>Novel metabolic attributes of the genus Cyanothece, comprising a group of unicellular nitrogen-fixing Cyanobacteria.</title>
        <authorList>
            <person name="Bandyopadhyay A."/>
            <person name="Elvitigala T."/>
            <person name="Welsh E."/>
            <person name="Stockel J."/>
            <person name="Liberton M."/>
            <person name="Min H."/>
            <person name="Sherman L.A."/>
            <person name="Pakrasi H.B."/>
        </authorList>
    </citation>
    <scope>NUCLEOTIDE SEQUENCE [LARGE SCALE GENOMIC DNA]</scope>
    <source>
        <strain evidence="2">PCC 7822</strain>
        <plasmid evidence="2">Cy782201</plasmid>
    </source>
</reference>